<dbReference type="eggNOG" id="ENOG502RAIK">
    <property type="taxonomic scope" value="Eukaryota"/>
</dbReference>
<dbReference type="AlphaFoldDB" id="C5FY20"/>
<dbReference type="Proteomes" id="UP000002035">
    <property type="component" value="Unassembled WGS sequence"/>
</dbReference>
<organism evidence="1 2">
    <name type="scientific">Arthroderma otae (strain ATCC MYA-4605 / CBS 113480)</name>
    <name type="common">Microsporum canis</name>
    <dbReference type="NCBI Taxonomy" id="554155"/>
    <lineage>
        <taxon>Eukaryota</taxon>
        <taxon>Fungi</taxon>
        <taxon>Dikarya</taxon>
        <taxon>Ascomycota</taxon>
        <taxon>Pezizomycotina</taxon>
        <taxon>Eurotiomycetes</taxon>
        <taxon>Eurotiomycetidae</taxon>
        <taxon>Onygenales</taxon>
        <taxon>Arthrodermataceae</taxon>
        <taxon>Microsporum</taxon>
    </lineage>
</organism>
<gene>
    <name evidence="1" type="ORF">MCYG_07237</name>
</gene>
<evidence type="ECO:0000313" key="2">
    <source>
        <dbReference type="Proteomes" id="UP000002035"/>
    </source>
</evidence>
<reference evidence="2" key="1">
    <citation type="journal article" date="2012" name="MBio">
        <title>Comparative genome analysis of Trichophyton rubrum and related dermatophytes reveals candidate genes involved in infection.</title>
        <authorList>
            <person name="Martinez D.A."/>
            <person name="Oliver B.G."/>
            <person name="Graeser Y."/>
            <person name="Goldberg J.M."/>
            <person name="Li W."/>
            <person name="Martinez-Rossi N.M."/>
            <person name="Monod M."/>
            <person name="Shelest E."/>
            <person name="Barton R.C."/>
            <person name="Birch E."/>
            <person name="Brakhage A.A."/>
            <person name="Chen Z."/>
            <person name="Gurr S.J."/>
            <person name="Heiman D."/>
            <person name="Heitman J."/>
            <person name="Kosti I."/>
            <person name="Rossi A."/>
            <person name="Saif S."/>
            <person name="Samalova M."/>
            <person name="Saunders C.W."/>
            <person name="Shea T."/>
            <person name="Summerbell R.C."/>
            <person name="Xu J."/>
            <person name="Young S."/>
            <person name="Zeng Q."/>
            <person name="Birren B.W."/>
            <person name="Cuomo C.A."/>
            <person name="White T.C."/>
        </authorList>
    </citation>
    <scope>NUCLEOTIDE SEQUENCE [LARGE SCALE GENOMIC DNA]</scope>
    <source>
        <strain evidence="2">ATCC MYA-4605 / CBS 113480</strain>
    </source>
</reference>
<evidence type="ECO:0000313" key="1">
    <source>
        <dbReference type="EMBL" id="EEQ34418.1"/>
    </source>
</evidence>
<evidence type="ECO:0008006" key="3">
    <source>
        <dbReference type="Google" id="ProtNLM"/>
    </source>
</evidence>
<accession>C5FY20</accession>
<dbReference type="GeneID" id="9225349"/>
<dbReference type="OrthoDB" id="4170083at2759"/>
<dbReference type="EMBL" id="DS995707">
    <property type="protein sequence ID" value="EEQ34418.1"/>
    <property type="molecule type" value="Genomic_DNA"/>
</dbReference>
<dbReference type="HOGENOM" id="CLU_029473_1_0_1"/>
<name>C5FY20_ARTOC</name>
<protein>
    <recommendedName>
        <fullName evidence="3">F-box domain-containing protein</fullName>
    </recommendedName>
</protein>
<sequence>MAPNLETIPEEIFLRIIEEAASPLYADTSYYRQRWLKLKQYLTVSRRWQRTIERFSFNWLSVDNTNISTFAALFRETEAHRKAYVKRLGLAVVLPEYDGEDYQRHKEVHNELFSDFFLKLFQVLETFNDDEDVKRSVRRGEGMELTMEDIYSPSDDFDADHRYKIYGTHIQLLNFEKLPTLSCVSMFFSGVSSYSRKIYPVSSILIAAKLKGVKTAIIQYEDDPAYISDETREIMRPAFTRALSEYTHPLETLWIRMHLAYPSDEAIPPPNYVPSSTGVDPTNLALHDLIQRTKLSFFTIDSSHILSPELFWPYGDSETAPTPFWQNLKTLFTGASSATPDGDWYFVADTSIASYSEFIGVGNDSEDSNEPHDNRIQYTVNRFRTIPNSDRMNPLLLAMARAVRHAPSLEKVDLCFSVGSTSSKYVKMDKVRRVFDIYYRARGTDGPCRQDPKSMEKNTLICEVKDWRPSKEVENYWKDVLGPDGVIVYR</sequence>
<proteinExistence type="predicted"/>
<keyword evidence="2" id="KW-1185">Reference proteome</keyword>
<dbReference type="STRING" id="554155.C5FY20"/>
<dbReference type="OMA" id="ETLAIWK"/>
<dbReference type="VEuPathDB" id="FungiDB:MCYG_07237"/>
<dbReference type="RefSeq" id="XP_002843454.1">
    <property type="nucleotide sequence ID" value="XM_002843408.1"/>
</dbReference>